<dbReference type="AlphaFoldDB" id="A0AAD1D3P0"/>
<feature type="transmembrane region" description="Helical" evidence="1">
    <location>
        <begin position="32"/>
        <end position="51"/>
    </location>
</feature>
<evidence type="ECO:0000313" key="2">
    <source>
        <dbReference type="EMBL" id="BBE32754.1"/>
    </source>
</evidence>
<sequence>MKRRSIRRQGTGGHGTLMRTVFDIANTRYEEWVFFAVPLALFALAAIGRWRSHTQRWSKVLVAFAAATFVIMLIPLWDYHAMQRVMADGRDIKVAEGVVSDAWTQERREARSRGDIGYRYRTWEGFTVGGVTFGYWRGFQPSGASFTNRGDPPIPVENGMRARVTYHEQWDDKRILKLELGPAAATSSPGAVASFAPDWTRFATAAATGDAATVKALTRFPFLFEGRELSADRFDSIWMGLFTPAVRQCMGIAQPQPEEDRFVVFCAPYVFYFSKGAEGWRFSEFTADPEG</sequence>
<reference evidence="2 3" key="1">
    <citation type="submission" date="2018-06" db="EMBL/GenBank/DDBJ databases">
        <title>Complete Genome Sequence of the Microcystin-Degrading Bacterium Sphingosinicella microcystinivorans Strain B-9.</title>
        <authorList>
            <person name="Jin H."/>
            <person name="Nishizawa T."/>
            <person name="Guo Y."/>
            <person name="Nishizawa A."/>
            <person name="Park H."/>
            <person name="Kato H."/>
            <person name="Tsuji K."/>
            <person name="Harada K."/>
        </authorList>
    </citation>
    <scope>NUCLEOTIDE SEQUENCE [LARGE SCALE GENOMIC DNA]</scope>
    <source>
        <strain evidence="2 3">B9</strain>
    </source>
</reference>
<gene>
    <name evidence="2" type="ORF">SmB9_04120</name>
</gene>
<dbReference type="EMBL" id="AP018711">
    <property type="protein sequence ID" value="BBE32754.1"/>
    <property type="molecule type" value="Genomic_DNA"/>
</dbReference>
<dbReference type="KEGG" id="smic:SmB9_04120"/>
<organism evidence="2 3">
    <name type="scientific">Sphingosinicella microcystinivorans</name>
    <dbReference type="NCBI Taxonomy" id="335406"/>
    <lineage>
        <taxon>Bacteria</taxon>
        <taxon>Pseudomonadati</taxon>
        <taxon>Pseudomonadota</taxon>
        <taxon>Alphaproteobacteria</taxon>
        <taxon>Sphingomonadales</taxon>
        <taxon>Sphingosinicellaceae</taxon>
        <taxon>Sphingosinicella</taxon>
    </lineage>
</organism>
<dbReference type="RefSeq" id="WP_121051016.1">
    <property type="nucleotide sequence ID" value="NZ_AP018711.1"/>
</dbReference>
<keyword evidence="1" id="KW-1133">Transmembrane helix</keyword>
<keyword evidence="1" id="KW-0812">Transmembrane</keyword>
<protein>
    <submittedName>
        <fullName evidence="2">Uncharacterized protein</fullName>
    </submittedName>
</protein>
<keyword evidence="1" id="KW-0472">Membrane</keyword>
<name>A0AAD1D3P0_SPHMI</name>
<accession>A0AAD1D3P0</accession>
<dbReference type="Proteomes" id="UP000275727">
    <property type="component" value="Chromosome"/>
</dbReference>
<feature type="transmembrane region" description="Helical" evidence="1">
    <location>
        <begin position="57"/>
        <end position="77"/>
    </location>
</feature>
<proteinExistence type="predicted"/>
<evidence type="ECO:0000313" key="3">
    <source>
        <dbReference type="Proteomes" id="UP000275727"/>
    </source>
</evidence>
<evidence type="ECO:0000256" key="1">
    <source>
        <dbReference type="SAM" id="Phobius"/>
    </source>
</evidence>